<reference evidence="2 3" key="1">
    <citation type="submission" date="2018-06" db="EMBL/GenBank/DDBJ databases">
        <authorList>
            <consortium name="Pathogen Informatics"/>
            <person name="Doyle S."/>
        </authorList>
    </citation>
    <scope>NUCLEOTIDE SEQUENCE [LARGE SCALE GENOMIC DNA]</scope>
    <source>
        <strain evidence="2 3">NCTC12000</strain>
    </source>
</reference>
<sequence>MDPFDMGEGNKVTSVEKRGEIYIVNGHNNKNEPRSIQIHPDGSIKNYLGDSKLVGYVEKQMKANLEAILKHFEITLPKQQREIGVSVETPTKGVSSETPTQKVSVETPTKGVSSETPTQKVSVETPTKGVSSETPTQKVSVETPTKGVSSETPTQKVSVETPTKGVSSETPTQKVSVETPIQRVSSETPTQRVSSETPTQRVSSETPVSQRQERGQPKISEEKSLSLIEQLVKAVENFATKVQKAFEAAKEWILGSDNQNRKGPS</sequence>
<feature type="compositionally biased region" description="Polar residues" evidence="1">
    <location>
        <begin position="182"/>
        <end position="210"/>
    </location>
</feature>
<name>A0A378KA61_LEGPN</name>
<protein>
    <submittedName>
        <fullName evidence="2">Uncharacterized protein</fullName>
    </submittedName>
</protein>
<evidence type="ECO:0000256" key="1">
    <source>
        <dbReference type="SAM" id="MobiDB-lite"/>
    </source>
</evidence>
<proteinExistence type="predicted"/>
<feature type="region of interest" description="Disordered" evidence="1">
    <location>
        <begin position="88"/>
        <end position="222"/>
    </location>
</feature>
<accession>A0A378KA61</accession>
<dbReference type="AlphaFoldDB" id="A0A378KA61"/>
<organism evidence="2 3">
    <name type="scientific">Legionella pneumophila</name>
    <dbReference type="NCBI Taxonomy" id="446"/>
    <lineage>
        <taxon>Bacteria</taxon>
        <taxon>Pseudomonadati</taxon>
        <taxon>Pseudomonadota</taxon>
        <taxon>Gammaproteobacteria</taxon>
        <taxon>Legionellales</taxon>
        <taxon>Legionellaceae</taxon>
        <taxon>Legionella</taxon>
    </lineage>
</organism>
<feature type="compositionally biased region" description="Polar residues" evidence="1">
    <location>
        <begin position="88"/>
        <end position="176"/>
    </location>
</feature>
<dbReference type="Proteomes" id="UP000254631">
    <property type="component" value="Unassembled WGS sequence"/>
</dbReference>
<feature type="compositionally biased region" description="Basic and acidic residues" evidence="1">
    <location>
        <begin position="211"/>
        <end position="222"/>
    </location>
</feature>
<dbReference type="EMBL" id="UGOL01000001">
    <property type="protein sequence ID" value="STX80122.1"/>
    <property type="molecule type" value="Genomic_DNA"/>
</dbReference>
<evidence type="ECO:0000313" key="3">
    <source>
        <dbReference type="Proteomes" id="UP000254631"/>
    </source>
</evidence>
<gene>
    <name evidence="2" type="ORF">NCTC12000_02130</name>
</gene>
<dbReference type="PANTHER" id="PTHR37409:SF5">
    <property type="entry name" value="CELL WALL PROTEIN AWA1-LIKE"/>
    <property type="match status" value="1"/>
</dbReference>
<evidence type="ECO:0000313" key="2">
    <source>
        <dbReference type="EMBL" id="STX80122.1"/>
    </source>
</evidence>
<dbReference type="RefSeq" id="WP_115251549.1">
    <property type="nucleotide sequence ID" value="NZ_UGOL01000001.1"/>
</dbReference>
<dbReference type="PANTHER" id="PTHR37409">
    <property type="entry name" value="RIKEN CDNA D130052B06 GENE"/>
    <property type="match status" value="1"/>
</dbReference>